<accession>A0A8X7TNE0</accession>
<evidence type="ECO:0000256" key="2">
    <source>
        <dbReference type="SAM" id="MobiDB-lite"/>
    </source>
</evidence>
<feature type="coiled-coil region" evidence="1">
    <location>
        <begin position="333"/>
        <end position="406"/>
    </location>
</feature>
<comment type="caution">
    <text evidence="3">The sequence shown here is derived from an EMBL/GenBank/DDBJ whole genome shotgun (WGS) entry which is preliminary data.</text>
</comment>
<name>A0A8X7TNE0_BRACI</name>
<dbReference type="AlphaFoldDB" id="A0A8X7TNE0"/>
<keyword evidence="1" id="KW-0175">Coiled coil</keyword>
<sequence length="415" mass="45824">MRARRGPSSDGACLIPGRLGSINDADDQFRRDGTDDCTEDDGEGIALDEQRSNSTRDAKPSIGSHRNPPSDAASLIPVRIGLTDNGDDRSGAGYCAEREGEGTASGEVSLDLVAATKDTEGRYSALEPVGKGHLRLTPYLVHPNTVGYPDPFWNDVPKIVVLSQQQWEDFDQTRILRQRERIAKVDWASNIPCEETKRKRLPLPLMGKIPTAYPSYRDILSDQLGGESYSSMAASEERTDGSGVFTDGTAAGGPVDCTPDVQSPKKKKKKNKSSKEAVNQKEILGVKRKRVQKELAGRSTDGGEELFTSLAIARKNLLVLEYESALRKMASDLAKAEMAIKTKDVDLEKTKKEVLDKAKELITEQNCYHRERKQAIKTAEALEDELETARSKIARLEEEKISEAEKMKREMGRLS</sequence>
<feature type="region of interest" description="Disordered" evidence="2">
    <location>
        <begin position="1"/>
        <end position="74"/>
    </location>
</feature>
<dbReference type="Proteomes" id="UP000886595">
    <property type="component" value="Unassembled WGS sequence"/>
</dbReference>
<organism evidence="3 4">
    <name type="scientific">Brassica carinata</name>
    <name type="common">Ethiopian mustard</name>
    <name type="synonym">Abyssinian cabbage</name>
    <dbReference type="NCBI Taxonomy" id="52824"/>
    <lineage>
        <taxon>Eukaryota</taxon>
        <taxon>Viridiplantae</taxon>
        <taxon>Streptophyta</taxon>
        <taxon>Embryophyta</taxon>
        <taxon>Tracheophyta</taxon>
        <taxon>Spermatophyta</taxon>
        <taxon>Magnoliopsida</taxon>
        <taxon>eudicotyledons</taxon>
        <taxon>Gunneridae</taxon>
        <taxon>Pentapetalae</taxon>
        <taxon>rosids</taxon>
        <taxon>malvids</taxon>
        <taxon>Brassicales</taxon>
        <taxon>Brassicaceae</taxon>
        <taxon>Brassiceae</taxon>
        <taxon>Brassica</taxon>
    </lineage>
</organism>
<dbReference type="OrthoDB" id="10513028at2759"/>
<keyword evidence="4" id="KW-1185">Reference proteome</keyword>
<evidence type="ECO:0000313" key="4">
    <source>
        <dbReference type="Proteomes" id="UP000886595"/>
    </source>
</evidence>
<feature type="region of interest" description="Disordered" evidence="2">
    <location>
        <begin position="228"/>
        <end position="278"/>
    </location>
</feature>
<evidence type="ECO:0000256" key="1">
    <source>
        <dbReference type="SAM" id="Coils"/>
    </source>
</evidence>
<gene>
    <name evidence="3" type="ORF">Bca52824_087189</name>
</gene>
<evidence type="ECO:0000313" key="3">
    <source>
        <dbReference type="EMBL" id="KAG2247561.1"/>
    </source>
</evidence>
<dbReference type="EMBL" id="JAAMPC010000017">
    <property type="protein sequence ID" value="KAG2247561.1"/>
    <property type="molecule type" value="Genomic_DNA"/>
</dbReference>
<reference evidence="3 4" key="1">
    <citation type="submission" date="2020-02" db="EMBL/GenBank/DDBJ databases">
        <authorList>
            <person name="Ma Q."/>
            <person name="Huang Y."/>
            <person name="Song X."/>
            <person name="Pei D."/>
        </authorList>
    </citation>
    <scope>NUCLEOTIDE SEQUENCE [LARGE SCALE GENOMIC DNA]</scope>
    <source>
        <strain evidence="3">Sxm20200214</strain>
        <tissue evidence="3">Leaf</tissue>
    </source>
</reference>
<proteinExistence type="predicted"/>
<protein>
    <submittedName>
        <fullName evidence="3">Uncharacterized protein</fullName>
    </submittedName>
</protein>
<feature type="compositionally biased region" description="Basic and acidic residues" evidence="2">
    <location>
        <begin position="48"/>
        <end position="59"/>
    </location>
</feature>